<dbReference type="CDD" id="cd03216">
    <property type="entry name" value="ABC_Carb_Monos_I"/>
    <property type="match status" value="1"/>
</dbReference>
<dbReference type="AlphaFoldDB" id="A0A1C3WLW4"/>
<feature type="domain" description="ABC transporter" evidence="8">
    <location>
        <begin position="16"/>
        <end position="255"/>
    </location>
</feature>
<proteinExistence type="inferred from homology"/>
<dbReference type="SMART" id="SM00382">
    <property type="entry name" value="AAA"/>
    <property type="match status" value="2"/>
</dbReference>
<evidence type="ECO:0000313" key="9">
    <source>
        <dbReference type="EMBL" id="SCB40959.1"/>
    </source>
</evidence>
<keyword evidence="5" id="KW-0547">Nucleotide-binding</keyword>
<evidence type="ECO:0000256" key="7">
    <source>
        <dbReference type="ARBA" id="ARBA00023136"/>
    </source>
</evidence>
<dbReference type="PANTHER" id="PTHR43790:SF9">
    <property type="entry name" value="GALACTOFURANOSE TRANSPORTER ATP-BINDING PROTEIN YTFR"/>
    <property type="match status" value="1"/>
</dbReference>
<evidence type="ECO:0000256" key="6">
    <source>
        <dbReference type="ARBA" id="ARBA00022840"/>
    </source>
</evidence>
<dbReference type="InterPro" id="IPR050107">
    <property type="entry name" value="ABC_carbohydrate_import_ATPase"/>
</dbReference>
<keyword evidence="10" id="KW-1185">Reference proteome</keyword>
<dbReference type="PANTHER" id="PTHR43790">
    <property type="entry name" value="CARBOHYDRATE TRANSPORT ATP-BINDING PROTEIN MG119-RELATED"/>
    <property type="match status" value="1"/>
</dbReference>
<keyword evidence="3" id="KW-0762">Sugar transport</keyword>
<dbReference type="InterPro" id="IPR027417">
    <property type="entry name" value="P-loop_NTPase"/>
</dbReference>
<dbReference type="STRING" id="52131.GA0061100_1295"/>
<dbReference type="EMBL" id="FMAC01000029">
    <property type="protein sequence ID" value="SCB40959.1"/>
    <property type="molecule type" value="Genomic_DNA"/>
</dbReference>
<keyword evidence="7" id="KW-0472">Membrane</keyword>
<name>A0A1C3WLW4_9HYPH</name>
<evidence type="ECO:0000259" key="8">
    <source>
        <dbReference type="PROSITE" id="PS50893"/>
    </source>
</evidence>
<comment type="similarity">
    <text evidence="1">Belongs to the ABC transporter superfamily.</text>
</comment>
<dbReference type="Gene3D" id="3.40.50.300">
    <property type="entry name" value="P-loop containing nucleotide triphosphate hydrolases"/>
    <property type="match status" value="2"/>
</dbReference>
<evidence type="ECO:0000256" key="2">
    <source>
        <dbReference type="ARBA" id="ARBA00022448"/>
    </source>
</evidence>
<evidence type="ECO:0000256" key="1">
    <source>
        <dbReference type="ARBA" id="ARBA00005417"/>
    </source>
</evidence>
<keyword evidence="6 9" id="KW-0067">ATP-binding</keyword>
<protein>
    <submittedName>
        <fullName evidence="9">Monosaccharide ABC transporter ATP-binding protein, CUT2 family</fullName>
    </submittedName>
</protein>
<dbReference type="InterPro" id="IPR017871">
    <property type="entry name" value="ABC_transporter-like_CS"/>
</dbReference>
<feature type="domain" description="ABC transporter" evidence="8">
    <location>
        <begin position="263"/>
        <end position="484"/>
    </location>
</feature>
<keyword evidence="2" id="KW-0813">Transport</keyword>
<organism evidence="9 10">
    <name type="scientific">Rhizobium hainanense</name>
    <dbReference type="NCBI Taxonomy" id="52131"/>
    <lineage>
        <taxon>Bacteria</taxon>
        <taxon>Pseudomonadati</taxon>
        <taxon>Pseudomonadota</taxon>
        <taxon>Alphaproteobacteria</taxon>
        <taxon>Hyphomicrobiales</taxon>
        <taxon>Rhizobiaceae</taxon>
        <taxon>Rhizobium/Agrobacterium group</taxon>
        <taxon>Rhizobium</taxon>
    </lineage>
</organism>
<dbReference type="PROSITE" id="PS00211">
    <property type="entry name" value="ABC_TRANSPORTER_1"/>
    <property type="match status" value="1"/>
</dbReference>
<evidence type="ECO:0000256" key="5">
    <source>
        <dbReference type="ARBA" id="ARBA00022741"/>
    </source>
</evidence>
<gene>
    <name evidence="9" type="ORF">GA0061100_1295</name>
</gene>
<dbReference type="GO" id="GO:0016887">
    <property type="term" value="F:ATP hydrolysis activity"/>
    <property type="evidence" value="ECO:0007669"/>
    <property type="project" value="InterPro"/>
</dbReference>
<evidence type="ECO:0000256" key="3">
    <source>
        <dbReference type="ARBA" id="ARBA00022597"/>
    </source>
</evidence>
<dbReference type="PROSITE" id="PS50893">
    <property type="entry name" value="ABC_TRANSPORTER_2"/>
    <property type="match status" value="2"/>
</dbReference>
<dbReference type="RefSeq" id="WP_083961528.1">
    <property type="nucleotide sequence ID" value="NZ_FMAC01000029.1"/>
</dbReference>
<accession>A0A1C3WLW4</accession>
<evidence type="ECO:0000313" key="10">
    <source>
        <dbReference type="Proteomes" id="UP000186228"/>
    </source>
</evidence>
<keyword evidence="4" id="KW-0677">Repeat</keyword>
<dbReference type="InterPro" id="IPR003593">
    <property type="entry name" value="AAA+_ATPase"/>
</dbReference>
<dbReference type="SUPFAM" id="SSF52540">
    <property type="entry name" value="P-loop containing nucleoside triphosphate hydrolases"/>
    <property type="match status" value="2"/>
</dbReference>
<evidence type="ECO:0000256" key="4">
    <source>
        <dbReference type="ARBA" id="ARBA00022737"/>
    </source>
</evidence>
<reference evidence="10" key="1">
    <citation type="submission" date="2016-08" db="EMBL/GenBank/DDBJ databases">
        <authorList>
            <person name="Varghese N."/>
            <person name="Submissions Spin"/>
        </authorList>
    </citation>
    <scope>NUCLEOTIDE SEQUENCE [LARGE SCALE GENOMIC DNA]</scope>
    <source>
        <strain evidence="10">CCBAU 57015</strain>
    </source>
</reference>
<dbReference type="Proteomes" id="UP000186228">
    <property type="component" value="Unassembled WGS sequence"/>
</dbReference>
<dbReference type="Pfam" id="PF00005">
    <property type="entry name" value="ABC_tran"/>
    <property type="match status" value="2"/>
</dbReference>
<dbReference type="GO" id="GO:0005524">
    <property type="term" value="F:ATP binding"/>
    <property type="evidence" value="ECO:0007669"/>
    <property type="project" value="UniProtKB-KW"/>
</dbReference>
<dbReference type="InterPro" id="IPR003439">
    <property type="entry name" value="ABC_transporter-like_ATP-bd"/>
</dbReference>
<sequence length="486" mass="52166">MQPSQAAVDIAAGLLIEARGIRKSFGAVHALVGVDFSLALGEVLGLVGHNGAGKSTLMNVISGAIQRTEGKFIYSGQAVDRWGAAEAQAGGLRCIFQELSLCANLSATENARIIHRSLRGVGWRHKARRLITKALDDIFPGHGIDVDAKIADLSIGERQMVEIARAFTKTVDKVRCVILDEPTSALGHKPAEQLLAYIKTASMRGVACILITHRLNEILAVCDRVVVMMDGAIVGDRPAAGLTRSDLVGMMGNIETPHERNAVPTRKATQAPIVNHAGIDGADLPINAAPGDIIGFAGLDGHGQRERLRAIYAATRKVPVAFVAGDRGVEGVMPLWSIADNLTLRSLNALRKGGFVSPSAARALAQTWSQRLKVKAPSIDTPILSLSGGNQQKVLFARALASDGQVILLDDPMRGVDVGTKQEVYQLIRDEAERGRIFIWYTTEFEELKNCDRLYVFREGRAVAEVAGNEIDHNRILEASFGGADG</sequence>
<dbReference type="OrthoDB" id="9805029at2"/>